<dbReference type="NCBIfam" id="TIGR01643">
    <property type="entry name" value="YD_repeat_2x"/>
    <property type="match status" value="1"/>
</dbReference>
<reference evidence="3 4" key="1">
    <citation type="submission" date="2019-09" db="EMBL/GenBank/DDBJ databases">
        <authorList>
            <person name="Chandra G."/>
            <person name="Truman W A."/>
        </authorList>
    </citation>
    <scope>NUCLEOTIDE SEQUENCE [LARGE SCALE GENOMIC DNA]</scope>
    <source>
        <strain evidence="3">PS659</strain>
    </source>
</reference>
<feature type="transmembrane region" description="Helical" evidence="2">
    <location>
        <begin position="758"/>
        <end position="781"/>
    </location>
</feature>
<feature type="region of interest" description="Disordered" evidence="1">
    <location>
        <begin position="362"/>
        <end position="384"/>
    </location>
</feature>
<dbReference type="NCBIfam" id="TIGR03696">
    <property type="entry name" value="Rhs_assc_core"/>
    <property type="match status" value="1"/>
</dbReference>
<protein>
    <submittedName>
        <fullName evidence="3">Uncharacterized protein</fullName>
    </submittedName>
</protein>
<dbReference type="Gene3D" id="2.180.10.10">
    <property type="entry name" value="RHS repeat-associated core"/>
    <property type="match status" value="1"/>
</dbReference>
<dbReference type="PANTHER" id="PTHR32305">
    <property type="match status" value="1"/>
</dbReference>
<organism evidence="3 4">
    <name type="scientific">Pseudomonas fluorescens</name>
    <dbReference type="NCBI Taxonomy" id="294"/>
    <lineage>
        <taxon>Bacteria</taxon>
        <taxon>Pseudomonadati</taxon>
        <taxon>Pseudomonadota</taxon>
        <taxon>Gammaproteobacteria</taxon>
        <taxon>Pseudomonadales</taxon>
        <taxon>Pseudomonadaceae</taxon>
        <taxon>Pseudomonas</taxon>
    </lineage>
</organism>
<name>A0A5E6V9I7_PSEFL</name>
<feature type="transmembrane region" description="Helical" evidence="2">
    <location>
        <begin position="721"/>
        <end position="746"/>
    </location>
</feature>
<keyword evidence="2" id="KW-0472">Membrane</keyword>
<gene>
    <name evidence="3" type="ORF">PS659_03769</name>
</gene>
<sequence>MGTFTMTHANTPAIQVFDPRGLSLRGVAYHRRESASVPEPCITQQEYDGAGRAVLGRDPRLFRLQQDGQTAANQQNVFSLSGAVVLSQNSDAGWRLGLLGAHGQCVEGWDQKLSQSRVAYDPQCRPVASFERARQGPERCIARFTYAGIDADADPNLRGQLIRHDDTAGTLLFTEFSLNATPLQHDRAFIDDPQWLVDWPESEPERDALLESERAITRLHCNAAGEPVSQTDALGNRQTFIHTCAGELREIRVKLAGPADETTLVRDIRYNAFARIELQRAGNGVVSSATYRPDDGRLQHLKAYVTGQPALQDLTYEYDAAGNVTGITDAAEATHFHRNQRIEPVSRYRYDSLYRLIEASGRQSRNAPGGPQLPEFQSAADPGQLENYTRIYTYDEAGNLTIMQHQADSASRTEVTAVARFSNRSLPEKANGELPDEQEIALGHDLNGNRTRLQPGQTLQWDLRNQLRQVDQVVREDEPNDCEFYVYDGSGQRQRKIRRAYTGTLTRTHETRYLPGVQVRTCADETLHVLTIKAGHSTVQILHWQTEPPAGIPQDQHRYGFTDHLGSSALELDETALLISRESYYPYGATCWWAGRNKLEASYKTLRYCGQERDATGLYYYGLRYYVPWCQRWLNADPAGAADGLNLFAMVHGNPIGHVDFQGLITVGEVFGAAAATVGRDGVSALAGGFVRYFAGQGLEQLASTSTDDPDAQTVDPGANLALTLTGAAVGALAGATMGLGVGNNIVSRYSNNRTAQWAGAAIGGLLGTVAGAATPLYSYWSNPESLNTVAISLISSALGNLTRETGQRISAQLGPSLSLPPSGVATALRTGVYGGLLFAGGMIREELPPLSDVAINAFVEGFDGASIAIINARRGGTLTQGTNALSRPNGLEVLFGWATRTAGSGLTASLTFVSTPLTDAIANPNLRMGAIGAMATPTEARTYLGQHVQRGIADFFRYDDADFALDHFTQPNRLWSRHPDRPADNDIPMITFRPRSSSLP</sequence>
<dbReference type="InterPro" id="IPR022385">
    <property type="entry name" value="Rhs_assc_core"/>
</dbReference>
<dbReference type="AlphaFoldDB" id="A0A5E6V9I7"/>
<evidence type="ECO:0000256" key="2">
    <source>
        <dbReference type="SAM" id="Phobius"/>
    </source>
</evidence>
<dbReference type="InterPro" id="IPR050708">
    <property type="entry name" value="T6SS_VgrG/RHS"/>
</dbReference>
<keyword evidence="2" id="KW-1133">Transmembrane helix</keyword>
<accession>A0A5E6V9I7</accession>
<proteinExistence type="predicted"/>
<dbReference type="EMBL" id="CABVGY010000022">
    <property type="protein sequence ID" value="VVN09276.1"/>
    <property type="molecule type" value="Genomic_DNA"/>
</dbReference>
<keyword evidence="2" id="KW-0812">Transmembrane</keyword>
<dbReference type="InterPro" id="IPR006530">
    <property type="entry name" value="YD"/>
</dbReference>
<dbReference type="PANTHER" id="PTHR32305:SF15">
    <property type="entry name" value="PROTEIN RHSA-RELATED"/>
    <property type="match status" value="1"/>
</dbReference>
<evidence type="ECO:0000256" key="1">
    <source>
        <dbReference type="SAM" id="MobiDB-lite"/>
    </source>
</evidence>
<dbReference type="Proteomes" id="UP000326729">
    <property type="component" value="Unassembled WGS sequence"/>
</dbReference>
<evidence type="ECO:0000313" key="4">
    <source>
        <dbReference type="Proteomes" id="UP000326729"/>
    </source>
</evidence>
<evidence type="ECO:0000313" key="3">
    <source>
        <dbReference type="EMBL" id="VVN09276.1"/>
    </source>
</evidence>
<dbReference type="RefSeq" id="WP_318183071.1">
    <property type="nucleotide sequence ID" value="NZ_CABVGY010000022.1"/>
</dbReference>